<dbReference type="InterPro" id="IPR007627">
    <property type="entry name" value="RNA_pol_sigma70_r2"/>
</dbReference>
<evidence type="ECO:0000256" key="3">
    <source>
        <dbReference type="ARBA" id="ARBA00023082"/>
    </source>
</evidence>
<organism evidence="8 9">
    <name type="scientific">Azospirillum oryzae</name>
    <dbReference type="NCBI Taxonomy" id="286727"/>
    <lineage>
        <taxon>Bacteria</taxon>
        <taxon>Pseudomonadati</taxon>
        <taxon>Pseudomonadota</taxon>
        <taxon>Alphaproteobacteria</taxon>
        <taxon>Rhodospirillales</taxon>
        <taxon>Azospirillaceae</taxon>
        <taxon>Azospirillum</taxon>
    </lineage>
</organism>
<evidence type="ECO:0000256" key="4">
    <source>
        <dbReference type="ARBA" id="ARBA00023163"/>
    </source>
</evidence>
<dbReference type="NCBIfam" id="TIGR02937">
    <property type="entry name" value="sigma70-ECF"/>
    <property type="match status" value="1"/>
</dbReference>
<keyword evidence="2" id="KW-0805">Transcription regulation</keyword>
<keyword evidence="4" id="KW-0804">Transcription</keyword>
<evidence type="ECO:0000313" key="9">
    <source>
        <dbReference type="Proteomes" id="UP000192936"/>
    </source>
</evidence>
<dbReference type="InterPro" id="IPR013324">
    <property type="entry name" value="RNA_pol_sigma_r3/r4-like"/>
</dbReference>
<dbReference type="SUPFAM" id="SSF88659">
    <property type="entry name" value="Sigma3 and sigma4 domains of RNA polymerase sigma factors"/>
    <property type="match status" value="1"/>
</dbReference>
<protein>
    <submittedName>
        <fullName evidence="8">RNA polymerase sigma-70 factor, ECF subfamily</fullName>
    </submittedName>
</protein>
<feature type="domain" description="RNA polymerase sigma-70 region 2" evidence="6">
    <location>
        <begin position="45"/>
        <end position="106"/>
    </location>
</feature>
<dbReference type="InterPro" id="IPR036388">
    <property type="entry name" value="WH-like_DNA-bd_sf"/>
</dbReference>
<gene>
    <name evidence="8" type="ORF">SAMN02982917_4461</name>
</gene>
<dbReference type="GO" id="GO:0016987">
    <property type="term" value="F:sigma factor activity"/>
    <property type="evidence" value="ECO:0007669"/>
    <property type="project" value="UniProtKB-KW"/>
</dbReference>
<comment type="similarity">
    <text evidence="1">Belongs to the sigma-70 factor family. ECF subfamily.</text>
</comment>
<evidence type="ECO:0000313" key="8">
    <source>
        <dbReference type="EMBL" id="SMF75489.1"/>
    </source>
</evidence>
<keyword evidence="3" id="KW-0731">Sigma factor</keyword>
<dbReference type="InterPro" id="IPR013249">
    <property type="entry name" value="RNA_pol_sigma70_r4_t2"/>
</dbReference>
<accession>A0A1X7GW81</accession>
<dbReference type="InterPro" id="IPR013325">
    <property type="entry name" value="RNA_pol_sigma_r2"/>
</dbReference>
<dbReference type="SUPFAM" id="SSF88946">
    <property type="entry name" value="Sigma2 domain of RNA polymerase sigma factors"/>
    <property type="match status" value="1"/>
</dbReference>
<dbReference type="InterPro" id="IPR039425">
    <property type="entry name" value="RNA_pol_sigma-70-like"/>
</dbReference>
<dbReference type="Gene3D" id="1.10.10.10">
    <property type="entry name" value="Winged helix-like DNA-binding domain superfamily/Winged helix DNA-binding domain"/>
    <property type="match status" value="1"/>
</dbReference>
<reference evidence="8 9" key="1">
    <citation type="submission" date="2017-04" db="EMBL/GenBank/DDBJ databases">
        <authorList>
            <person name="Afonso C.L."/>
            <person name="Miller P.J."/>
            <person name="Scott M.A."/>
            <person name="Spackman E."/>
            <person name="Goraichik I."/>
            <person name="Dimitrov K.M."/>
            <person name="Suarez D.L."/>
            <person name="Swayne D.E."/>
        </authorList>
    </citation>
    <scope>NUCLEOTIDE SEQUENCE [LARGE SCALE GENOMIC DNA]</scope>
    <source>
        <strain evidence="8 9">A2P</strain>
    </source>
</reference>
<dbReference type="STRING" id="286727.SAMN02982917_4461"/>
<dbReference type="GO" id="GO:0003677">
    <property type="term" value="F:DNA binding"/>
    <property type="evidence" value="ECO:0007669"/>
    <property type="project" value="InterPro"/>
</dbReference>
<dbReference type="Pfam" id="PF04542">
    <property type="entry name" value="Sigma70_r2"/>
    <property type="match status" value="1"/>
</dbReference>
<evidence type="ECO:0000259" key="6">
    <source>
        <dbReference type="Pfam" id="PF04542"/>
    </source>
</evidence>
<evidence type="ECO:0000256" key="5">
    <source>
        <dbReference type="SAM" id="MobiDB-lite"/>
    </source>
</evidence>
<dbReference type="Proteomes" id="UP000192936">
    <property type="component" value="Unassembled WGS sequence"/>
</dbReference>
<proteinExistence type="inferred from homology"/>
<dbReference type="CDD" id="cd06171">
    <property type="entry name" value="Sigma70_r4"/>
    <property type="match status" value="1"/>
</dbReference>
<dbReference type="GO" id="GO:0006352">
    <property type="term" value="P:DNA-templated transcription initiation"/>
    <property type="evidence" value="ECO:0007669"/>
    <property type="project" value="InterPro"/>
</dbReference>
<dbReference type="EMBL" id="FXAK01000007">
    <property type="protein sequence ID" value="SMF75489.1"/>
    <property type="molecule type" value="Genomic_DNA"/>
</dbReference>
<dbReference type="InterPro" id="IPR014284">
    <property type="entry name" value="RNA_pol_sigma-70_dom"/>
</dbReference>
<dbReference type="Gene3D" id="1.10.1740.10">
    <property type="match status" value="1"/>
</dbReference>
<feature type="region of interest" description="Disordered" evidence="5">
    <location>
        <begin position="1"/>
        <end position="24"/>
    </location>
</feature>
<feature type="domain" description="RNA polymerase sigma factor 70 region 4 type 2" evidence="7">
    <location>
        <begin position="132"/>
        <end position="184"/>
    </location>
</feature>
<evidence type="ECO:0000256" key="1">
    <source>
        <dbReference type="ARBA" id="ARBA00010641"/>
    </source>
</evidence>
<dbReference type="PANTHER" id="PTHR43133">
    <property type="entry name" value="RNA POLYMERASE ECF-TYPE SIGMA FACTO"/>
    <property type="match status" value="1"/>
</dbReference>
<dbReference type="PANTHER" id="PTHR43133:SF25">
    <property type="entry name" value="RNA POLYMERASE SIGMA FACTOR RFAY-RELATED"/>
    <property type="match status" value="1"/>
</dbReference>
<evidence type="ECO:0000256" key="2">
    <source>
        <dbReference type="ARBA" id="ARBA00023015"/>
    </source>
</evidence>
<dbReference type="Pfam" id="PF08281">
    <property type="entry name" value="Sigma70_r4_2"/>
    <property type="match status" value="1"/>
</dbReference>
<evidence type="ECO:0000259" key="7">
    <source>
        <dbReference type="Pfam" id="PF08281"/>
    </source>
</evidence>
<dbReference type="AlphaFoldDB" id="A0A1X7GW81"/>
<name>A0A1X7GW81_9PROT</name>
<sequence length="190" mass="21376">MPSPPRAPPSTAMGAAVNPAGGRRTQTVEEGKTMAYSFENELIRCMPNLQRYACKLTRDANAAEDLLQDCLARALSRQHRFEPGTNMQAWLTTMLKNLHFNNLQRDRHVTKVELWDGAMSVDAAQMSRLVFRDVDRAFSSLTPSQRKVVKLVAIEGRPYQEAAETLNVSIGTIRSRLCRARERLNNLMTA</sequence>